<feature type="compositionally biased region" description="Basic residues" evidence="6">
    <location>
        <begin position="458"/>
        <end position="482"/>
    </location>
</feature>
<sequence length="482" mass="54842">MDYTVGSLADLISGSHTPNKPKVIKKEFIKLEQNDVNENTAKKGKHNKKSFNNSNLHNNIKNENIKNRKDNKVKIRRDGKKSVKPNIEENKLQKNNNLVMNGFKKNKSKKRQFSETGIGDEDLPDNKKQKLNKSGKSSKREKKRQFNVTDIADGADSPPKKQTFNKKGSKNEANDTGEEQNLVEGTPKKRKANKNDKNAERRVKYKIKEENRVQDPEVSARTVFVGNVPIAINKKKIKKHFQKYGDIDSVRIRGVPVKDMNTSKKVAAIKKEFNPNRSNVICYIRFVNKESAVKAEAENGRLLEDHHLRVHSCVSDEKPDESKAIFVGNLSFNAKEDDLWKAFESCGPISYVRIVRDPKMGMGKGFGYVNFKDSDAVQLALEMENVKLNDRELRISLCNLSTAKKNKKRNKNKKITQPGKQKEQGPKIKKQRAKPADGQEVDANQANRFQGTKFSDKSKKRKVNKGLLQKKKLVKKIAPKPN</sequence>
<dbReference type="EMBL" id="JANEYG010000003">
    <property type="protein sequence ID" value="KAJ8923997.1"/>
    <property type="molecule type" value="Genomic_DNA"/>
</dbReference>
<feature type="compositionally biased region" description="Low complexity" evidence="6">
    <location>
        <begin position="50"/>
        <end position="62"/>
    </location>
</feature>
<accession>A0AAV8WCF8</accession>
<evidence type="ECO:0000313" key="9">
    <source>
        <dbReference type="Proteomes" id="UP001159042"/>
    </source>
</evidence>
<evidence type="ECO:0000256" key="1">
    <source>
        <dbReference type="ARBA" id="ARBA00004604"/>
    </source>
</evidence>
<feature type="region of interest" description="Disordered" evidence="6">
    <location>
        <begin position="403"/>
        <end position="482"/>
    </location>
</feature>
<evidence type="ECO:0000313" key="8">
    <source>
        <dbReference type="EMBL" id="KAJ8923997.1"/>
    </source>
</evidence>
<dbReference type="AlphaFoldDB" id="A0AAV8WCF8"/>
<feature type="compositionally biased region" description="Polar residues" evidence="6">
    <location>
        <begin position="442"/>
        <end position="453"/>
    </location>
</feature>
<dbReference type="PANTHER" id="PTHR23236">
    <property type="entry name" value="EUKARYOTIC TRANSLATION INITIATION FACTOR 4B/4H"/>
    <property type="match status" value="1"/>
</dbReference>
<evidence type="ECO:0000256" key="4">
    <source>
        <dbReference type="ARBA" id="ARBA00023242"/>
    </source>
</evidence>
<gene>
    <name evidence="8" type="ORF">NQ315_006773</name>
</gene>
<feature type="compositionally biased region" description="Basic and acidic residues" evidence="6">
    <location>
        <begin position="63"/>
        <end position="73"/>
    </location>
</feature>
<dbReference type="GO" id="GO:0003723">
    <property type="term" value="F:RNA binding"/>
    <property type="evidence" value="ECO:0007669"/>
    <property type="project" value="UniProtKB-UniRule"/>
</dbReference>
<dbReference type="InterPro" id="IPR000504">
    <property type="entry name" value="RRM_dom"/>
</dbReference>
<feature type="region of interest" description="Disordered" evidence="6">
    <location>
        <begin position="1"/>
        <end position="20"/>
    </location>
</feature>
<evidence type="ECO:0000259" key="7">
    <source>
        <dbReference type="PROSITE" id="PS50102"/>
    </source>
</evidence>
<keyword evidence="4" id="KW-0539">Nucleus</keyword>
<dbReference type="InterPro" id="IPR035979">
    <property type="entry name" value="RBD_domain_sf"/>
</dbReference>
<name>A0AAV8WCF8_9CUCU</name>
<feature type="region of interest" description="Disordered" evidence="6">
    <location>
        <begin position="35"/>
        <end position="204"/>
    </location>
</feature>
<comment type="similarity">
    <text evidence="2">Belongs to the RRM RBM34 family.</text>
</comment>
<dbReference type="CDD" id="cd12395">
    <property type="entry name" value="RRM2_RBM34"/>
    <property type="match status" value="1"/>
</dbReference>
<dbReference type="Gene3D" id="3.30.70.330">
    <property type="match status" value="2"/>
</dbReference>
<feature type="compositionally biased region" description="Basic and acidic residues" evidence="6">
    <location>
        <begin position="193"/>
        <end position="204"/>
    </location>
</feature>
<dbReference type="PANTHER" id="PTHR23236:SF25">
    <property type="entry name" value="RNA-BINDING PROTEIN 34"/>
    <property type="match status" value="1"/>
</dbReference>
<protein>
    <recommendedName>
        <fullName evidence="7">RRM domain-containing protein</fullName>
    </recommendedName>
</protein>
<feature type="compositionally biased region" description="Basic residues" evidence="6">
    <location>
        <begin position="404"/>
        <end position="414"/>
    </location>
</feature>
<dbReference type="SUPFAM" id="SSF54928">
    <property type="entry name" value="RNA-binding domain, RBD"/>
    <property type="match status" value="2"/>
</dbReference>
<comment type="caution">
    <text evidence="8">The sequence shown here is derived from an EMBL/GenBank/DDBJ whole genome shotgun (WGS) entry which is preliminary data.</text>
</comment>
<dbReference type="Proteomes" id="UP001159042">
    <property type="component" value="Unassembled WGS sequence"/>
</dbReference>
<feature type="domain" description="RRM" evidence="7">
    <location>
        <begin position="323"/>
        <end position="400"/>
    </location>
</feature>
<comment type="subcellular location">
    <subcellularLocation>
        <location evidence="1">Nucleus</location>
        <location evidence="1">Nucleolus</location>
    </subcellularLocation>
</comment>
<dbReference type="SMART" id="SM00360">
    <property type="entry name" value="RRM"/>
    <property type="match status" value="2"/>
</dbReference>
<keyword evidence="9" id="KW-1185">Reference proteome</keyword>
<dbReference type="CDD" id="cd12394">
    <property type="entry name" value="RRM1_RBM34"/>
    <property type="match status" value="1"/>
</dbReference>
<evidence type="ECO:0000256" key="3">
    <source>
        <dbReference type="ARBA" id="ARBA00022884"/>
    </source>
</evidence>
<evidence type="ECO:0000256" key="5">
    <source>
        <dbReference type="PROSITE-ProRule" id="PRU00176"/>
    </source>
</evidence>
<evidence type="ECO:0000256" key="2">
    <source>
        <dbReference type="ARBA" id="ARBA00007077"/>
    </source>
</evidence>
<dbReference type="Pfam" id="PF00076">
    <property type="entry name" value="RRM_1"/>
    <property type="match status" value="2"/>
</dbReference>
<feature type="domain" description="RRM" evidence="7">
    <location>
        <begin position="221"/>
        <end position="315"/>
    </location>
</feature>
<dbReference type="InterPro" id="IPR012677">
    <property type="entry name" value="Nucleotide-bd_a/b_plait_sf"/>
</dbReference>
<evidence type="ECO:0000256" key="6">
    <source>
        <dbReference type="SAM" id="MobiDB-lite"/>
    </source>
</evidence>
<dbReference type="PROSITE" id="PS50102">
    <property type="entry name" value="RRM"/>
    <property type="match status" value="2"/>
</dbReference>
<feature type="compositionally biased region" description="Basic residues" evidence="6">
    <location>
        <begin position="74"/>
        <end position="83"/>
    </location>
</feature>
<organism evidence="8 9">
    <name type="scientific">Exocentrus adspersus</name>
    <dbReference type="NCBI Taxonomy" id="1586481"/>
    <lineage>
        <taxon>Eukaryota</taxon>
        <taxon>Metazoa</taxon>
        <taxon>Ecdysozoa</taxon>
        <taxon>Arthropoda</taxon>
        <taxon>Hexapoda</taxon>
        <taxon>Insecta</taxon>
        <taxon>Pterygota</taxon>
        <taxon>Neoptera</taxon>
        <taxon>Endopterygota</taxon>
        <taxon>Coleoptera</taxon>
        <taxon>Polyphaga</taxon>
        <taxon>Cucujiformia</taxon>
        <taxon>Chrysomeloidea</taxon>
        <taxon>Cerambycidae</taxon>
        <taxon>Lamiinae</taxon>
        <taxon>Acanthocinini</taxon>
        <taxon>Exocentrus</taxon>
    </lineage>
</organism>
<proteinExistence type="inferred from homology"/>
<reference evidence="8 9" key="1">
    <citation type="journal article" date="2023" name="Insect Mol. Biol.">
        <title>Genome sequencing provides insights into the evolution of gene families encoding plant cell wall-degrading enzymes in longhorned beetles.</title>
        <authorList>
            <person name="Shin N.R."/>
            <person name="Okamura Y."/>
            <person name="Kirsch R."/>
            <person name="Pauchet Y."/>
        </authorList>
    </citation>
    <scope>NUCLEOTIDE SEQUENCE [LARGE SCALE GENOMIC DNA]</scope>
    <source>
        <strain evidence="8">EAD_L_NR</strain>
    </source>
</reference>
<feature type="compositionally biased region" description="Basic residues" evidence="6">
    <location>
        <begin position="129"/>
        <end position="145"/>
    </location>
</feature>
<keyword evidence="3 5" id="KW-0694">RNA-binding</keyword>
<dbReference type="InterPro" id="IPR034221">
    <property type="entry name" value="RBM34_RRM2"/>
</dbReference>